<dbReference type="Pfam" id="PF10267">
    <property type="entry name" value="Tmemb_cc2"/>
    <property type="match status" value="1"/>
</dbReference>
<dbReference type="AlphaFoldDB" id="A0AAD6A701"/>
<evidence type="ECO:0000313" key="11">
    <source>
        <dbReference type="Proteomes" id="UP001219934"/>
    </source>
</evidence>
<reference evidence="10" key="1">
    <citation type="submission" date="2022-11" db="EMBL/GenBank/DDBJ databases">
        <title>Chromosome-level genome of Pogonophryne albipinna.</title>
        <authorList>
            <person name="Jo E."/>
        </authorList>
    </citation>
    <scope>NUCLEOTIDE SEQUENCE</scope>
    <source>
        <strain evidence="10">SGF0006</strain>
        <tissue evidence="10">Muscle</tissue>
    </source>
</reference>
<keyword evidence="4 9" id="KW-1133">Transmembrane helix</keyword>
<keyword evidence="3 9" id="KW-0812">Transmembrane</keyword>
<evidence type="ECO:0000256" key="9">
    <source>
        <dbReference type="SAM" id="Phobius"/>
    </source>
</evidence>
<feature type="region of interest" description="Disordered" evidence="8">
    <location>
        <begin position="1"/>
        <end position="45"/>
    </location>
</feature>
<feature type="coiled-coil region" evidence="7">
    <location>
        <begin position="47"/>
        <end position="124"/>
    </location>
</feature>
<evidence type="ECO:0008006" key="12">
    <source>
        <dbReference type="Google" id="ProtNLM"/>
    </source>
</evidence>
<feature type="compositionally biased region" description="Low complexity" evidence="8">
    <location>
        <begin position="17"/>
        <end position="29"/>
    </location>
</feature>
<evidence type="ECO:0000313" key="10">
    <source>
        <dbReference type="EMBL" id="KAJ4919584.1"/>
    </source>
</evidence>
<evidence type="ECO:0000256" key="1">
    <source>
        <dbReference type="ARBA" id="ARBA00004370"/>
    </source>
</evidence>
<evidence type="ECO:0000256" key="6">
    <source>
        <dbReference type="ARBA" id="ARBA00023136"/>
    </source>
</evidence>
<dbReference type="GO" id="GO:0012505">
    <property type="term" value="C:endomembrane system"/>
    <property type="evidence" value="ECO:0007669"/>
    <property type="project" value="TreeGrafter"/>
</dbReference>
<comment type="similarity">
    <text evidence="2">Belongs to the TEX28 family.</text>
</comment>
<dbReference type="EMBL" id="JAPTMU010000274">
    <property type="protein sequence ID" value="KAJ4919584.1"/>
    <property type="molecule type" value="Genomic_DNA"/>
</dbReference>
<dbReference type="PANTHER" id="PTHR17613">
    <property type="entry name" value="CEREBRAL PROTEIN-11-RELATED"/>
    <property type="match status" value="1"/>
</dbReference>
<dbReference type="PANTHER" id="PTHR17613:SF11">
    <property type="entry name" value="TRANSMEMBRANE AND COILED-COIL DOMAINS PROTEIN 1"/>
    <property type="match status" value="1"/>
</dbReference>
<feature type="transmembrane region" description="Helical" evidence="9">
    <location>
        <begin position="207"/>
        <end position="224"/>
    </location>
</feature>
<dbReference type="GO" id="GO:0016020">
    <property type="term" value="C:membrane"/>
    <property type="evidence" value="ECO:0007669"/>
    <property type="project" value="UniProtKB-SubCell"/>
</dbReference>
<comment type="subcellular location">
    <subcellularLocation>
        <location evidence="1">Membrane</location>
    </subcellularLocation>
</comment>
<keyword evidence="11" id="KW-1185">Reference proteome</keyword>
<sequence length="238" mass="26894">MSILKTGQSSLNHGTDDGSSAISDSGADDVPSSSRENIPDHAQASDFDNILQEIQELRENKGQLEESFEILKNYHQKEYTAIGEALQEERYRNDSLEERLNDLIELHQNEILNFKDELASMGERSNFPSNKEATDIHESLEACLTHLFKVEQQQLQAGKLDGLENVTARTVLGKLTNVLLAVMAAILVFVSTVANCITALMRTCSRMLFMMLFVVFFALLLRHWNAILDYPKYFFCTP</sequence>
<accession>A0AAD6A701</accession>
<comment type="caution">
    <text evidence="10">The sequence shown here is derived from an EMBL/GenBank/DDBJ whole genome shotgun (WGS) entry which is preliminary data.</text>
</comment>
<feature type="transmembrane region" description="Helical" evidence="9">
    <location>
        <begin position="178"/>
        <end position="200"/>
    </location>
</feature>
<evidence type="ECO:0000256" key="7">
    <source>
        <dbReference type="SAM" id="Coils"/>
    </source>
</evidence>
<keyword evidence="6 9" id="KW-0472">Membrane</keyword>
<evidence type="ECO:0000256" key="3">
    <source>
        <dbReference type="ARBA" id="ARBA00022692"/>
    </source>
</evidence>
<organism evidence="10 11">
    <name type="scientific">Pogonophryne albipinna</name>
    <dbReference type="NCBI Taxonomy" id="1090488"/>
    <lineage>
        <taxon>Eukaryota</taxon>
        <taxon>Metazoa</taxon>
        <taxon>Chordata</taxon>
        <taxon>Craniata</taxon>
        <taxon>Vertebrata</taxon>
        <taxon>Euteleostomi</taxon>
        <taxon>Actinopterygii</taxon>
        <taxon>Neopterygii</taxon>
        <taxon>Teleostei</taxon>
        <taxon>Neoteleostei</taxon>
        <taxon>Acanthomorphata</taxon>
        <taxon>Eupercaria</taxon>
        <taxon>Perciformes</taxon>
        <taxon>Notothenioidei</taxon>
        <taxon>Pogonophryne</taxon>
    </lineage>
</organism>
<evidence type="ECO:0000256" key="5">
    <source>
        <dbReference type="ARBA" id="ARBA00023054"/>
    </source>
</evidence>
<dbReference type="InterPro" id="IPR019394">
    <property type="entry name" value="TEX28/TMCC"/>
</dbReference>
<feature type="compositionally biased region" description="Polar residues" evidence="8">
    <location>
        <begin position="1"/>
        <end position="13"/>
    </location>
</feature>
<dbReference type="Proteomes" id="UP001219934">
    <property type="component" value="Unassembled WGS sequence"/>
</dbReference>
<keyword evidence="5 7" id="KW-0175">Coiled coil</keyword>
<evidence type="ECO:0000256" key="2">
    <source>
        <dbReference type="ARBA" id="ARBA00008108"/>
    </source>
</evidence>
<evidence type="ECO:0000256" key="4">
    <source>
        <dbReference type="ARBA" id="ARBA00022989"/>
    </source>
</evidence>
<gene>
    <name evidence="10" type="ORF">JOQ06_027666</name>
</gene>
<name>A0AAD6A701_9TELE</name>
<proteinExistence type="inferred from homology"/>
<protein>
    <recommendedName>
        <fullName evidence="12">Transmembrane and coiled-coil domains protein 1</fullName>
    </recommendedName>
</protein>
<evidence type="ECO:0000256" key="8">
    <source>
        <dbReference type="SAM" id="MobiDB-lite"/>
    </source>
</evidence>